<dbReference type="InterPro" id="IPR000965">
    <property type="entry name" value="GPR_dom"/>
</dbReference>
<dbReference type="GO" id="GO:0005737">
    <property type="term" value="C:cytoplasm"/>
    <property type="evidence" value="ECO:0007669"/>
    <property type="project" value="UniProtKB-SubCell"/>
</dbReference>
<comment type="similarity">
    <text evidence="7">Belongs to the gamma-glutamyl phosphate reductase family.</text>
</comment>
<keyword evidence="3 7" id="KW-0641">Proline biosynthesis</keyword>
<dbReference type="GO" id="GO:0055129">
    <property type="term" value="P:L-proline biosynthetic process"/>
    <property type="evidence" value="ECO:0007669"/>
    <property type="project" value="UniProtKB-UniRule"/>
</dbReference>
<feature type="domain" description="Aldehyde dehydrogenase" evidence="8">
    <location>
        <begin position="3"/>
        <end position="284"/>
    </location>
</feature>
<dbReference type="Gene3D" id="3.40.605.10">
    <property type="entry name" value="Aldehyde Dehydrogenase, Chain A, domain 1"/>
    <property type="match status" value="1"/>
</dbReference>
<protein>
    <recommendedName>
        <fullName evidence="7">Gamma-glutamyl phosphate reductase</fullName>
        <shortName evidence="7">GPR</shortName>
        <ecNumber evidence="7">1.2.1.41</ecNumber>
    </recommendedName>
    <alternativeName>
        <fullName evidence="7">Glutamate-5-semialdehyde dehydrogenase</fullName>
    </alternativeName>
    <alternativeName>
        <fullName evidence="7">Glutamyl-gamma-semialdehyde dehydrogenase</fullName>
        <shortName evidence="7">GSA dehydrogenase</shortName>
    </alternativeName>
</protein>
<dbReference type="FunFam" id="3.40.309.10:FF:000006">
    <property type="entry name" value="Gamma-glutamyl phosphate reductase"/>
    <property type="match status" value="1"/>
</dbReference>
<dbReference type="InterPro" id="IPR015590">
    <property type="entry name" value="Aldehyde_DH_dom"/>
</dbReference>
<dbReference type="OrthoDB" id="9809970at2"/>
<keyword evidence="5 7" id="KW-0560">Oxidoreductase</keyword>
<evidence type="ECO:0000256" key="3">
    <source>
        <dbReference type="ARBA" id="ARBA00022650"/>
    </source>
</evidence>
<dbReference type="GO" id="GO:0050661">
    <property type="term" value="F:NADP binding"/>
    <property type="evidence" value="ECO:0007669"/>
    <property type="project" value="InterPro"/>
</dbReference>
<keyword evidence="2 7" id="KW-0028">Amino-acid biosynthesis</keyword>
<dbReference type="PROSITE" id="PS01223">
    <property type="entry name" value="PROA"/>
    <property type="match status" value="1"/>
</dbReference>
<keyword evidence="10" id="KW-1185">Reference proteome</keyword>
<comment type="pathway">
    <text evidence="1 7">Amino-acid biosynthesis; L-proline biosynthesis; L-glutamate 5-semialdehyde from L-glutamate: step 2/2.</text>
</comment>
<dbReference type="Pfam" id="PF00171">
    <property type="entry name" value="Aldedh"/>
    <property type="match status" value="1"/>
</dbReference>
<evidence type="ECO:0000256" key="2">
    <source>
        <dbReference type="ARBA" id="ARBA00022605"/>
    </source>
</evidence>
<dbReference type="STRING" id="1261640.BHK98_05245"/>
<comment type="catalytic activity">
    <reaction evidence="6 7">
        <text>L-glutamate 5-semialdehyde + phosphate + NADP(+) = L-glutamyl 5-phosphate + NADPH + H(+)</text>
        <dbReference type="Rhea" id="RHEA:19541"/>
        <dbReference type="ChEBI" id="CHEBI:15378"/>
        <dbReference type="ChEBI" id="CHEBI:43474"/>
        <dbReference type="ChEBI" id="CHEBI:57783"/>
        <dbReference type="ChEBI" id="CHEBI:58066"/>
        <dbReference type="ChEBI" id="CHEBI:58274"/>
        <dbReference type="ChEBI" id="CHEBI:58349"/>
        <dbReference type="EC" id="1.2.1.41"/>
    </reaction>
</comment>
<dbReference type="CDD" id="cd07079">
    <property type="entry name" value="ALDH_F18-19_ProA-GPR"/>
    <property type="match status" value="1"/>
</dbReference>
<dbReference type="Gene3D" id="3.40.309.10">
    <property type="entry name" value="Aldehyde Dehydrogenase, Chain A, domain 2"/>
    <property type="match status" value="1"/>
</dbReference>
<sequence>MTDLEKMGARAKDAARILRTVSPEDKELALKDVAGALICRQAEILEANRQDLTAAEAGGMPRSMLDRLALSKERVHGMADGVTAVSEWPDPVGRVLEEYDLPNGLHVRRVSVPLGVIGIIFEARPNVTSDCAALCIRAGNACILRGGKEAFRTNLAVTRIMREALSDSPLPADCVQLVTDTDRRSATEMMNLTEYLDVLIPRGGAGLIRSVVDNARVPVIETGAGNCHIYVDKAASVEMAAAIAVNAKTSRPSVCNAAEKLLIHREIADRALPVIGKRLREKEVELRGDDASREIFRDMRPATDEDWGKEYVDLIMGVRIVDSIEEAIRHIERWSTHHSDCIVTEDPAAAAKFQAEVDSAAVYHNASTRFTDGGELGLGAEIGISTQKLHARGPMGVNQLVTYKYVIDGNGQIR</sequence>
<dbReference type="UniPathway" id="UPA00098">
    <property type="reaction ID" value="UER00360"/>
</dbReference>
<comment type="function">
    <text evidence="7">Catalyzes the NADPH-dependent reduction of L-glutamate 5-phosphate into L-glutamate 5-semialdehyde and phosphate. The product spontaneously undergoes cyclization to form 1-pyrroline-5-carboxylate.</text>
</comment>
<dbReference type="AlphaFoldDB" id="A0A1Q9JHA0"/>
<dbReference type="HAMAP" id="MF_00412">
    <property type="entry name" value="ProA"/>
    <property type="match status" value="1"/>
</dbReference>
<evidence type="ECO:0000313" key="9">
    <source>
        <dbReference type="EMBL" id="OLR55524.1"/>
    </source>
</evidence>
<comment type="subcellular location">
    <subcellularLocation>
        <location evidence="7">Cytoplasm</location>
    </subcellularLocation>
</comment>
<reference evidence="9 10" key="1">
    <citation type="journal article" date="2016" name="Appl. Environ. Microbiol.">
        <title>Function and Phylogeny of Bacterial Butyryl Coenzyme A:Acetate Transferases and Their Diversity in the Proximal Colon of Swine.</title>
        <authorList>
            <person name="Trachsel J."/>
            <person name="Bayles D.O."/>
            <person name="Looft T."/>
            <person name="Levine U.Y."/>
            <person name="Allen H.K."/>
        </authorList>
    </citation>
    <scope>NUCLEOTIDE SEQUENCE [LARGE SCALE GENOMIC DNA]</scope>
    <source>
        <strain evidence="9 10">68-3-10</strain>
    </source>
</reference>
<keyword evidence="4 7" id="KW-0521">NADP</keyword>
<dbReference type="InterPro" id="IPR012134">
    <property type="entry name" value="Glu-5-SA_DH"/>
</dbReference>
<dbReference type="InterPro" id="IPR016162">
    <property type="entry name" value="Ald_DH_N"/>
</dbReference>
<dbReference type="PIRSF" id="PIRSF000151">
    <property type="entry name" value="GPR"/>
    <property type="match status" value="1"/>
</dbReference>
<evidence type="ECO:0000256" key="5">
    <source>
        <dbReference type="ARBA" id="ARBA00023002"/>
    </source>
</evidence>
<dbReference type="EMBL" id="MJIE01000001">
    <property type="protein sequence ID" value="OLR55524.1"/>
    <property type="molecule type" value="Genomic_DNA"/>
</dbReference>
<dbReference type="GO" id="GO:0004350">
    <property type="term" value="F:glutamate-5-semialdehyde dehydrogenase activity"/>
    <property type="evidence" value="ECO:0007669"/>
    <property type="project" value="UniProtKB-UniRule"/>
</dbReference>
<evidence type="ECO:0000256" key="7">
    <source>
        <dbReference type="HAMAP-Rule" id="MF_00412"/>
    </source>
</evidence>
<dbReference type="SUPFAM" id="SSF53720">
    <property type="entry name" value="ALDH-like"/>
    <property type="match status" value="1"/>
</dbReference>
<comment type="caution">
    <text evidence="9">The sequence shown here is derived from an EMBL/GenBank/DDBJ whole genome shotgun (WGS) entry which is preliminary data.</text>
</comment>
<dbReference type="InterPro" id="IPR016163">
    <property type="entry name" value="Ald_DH_C"/>
</dbReference>
<dbReference type="PANTHER" id="PTHR11063:SF8">
    <property type="entry name" value="DELTA-1-PYRROLINE-5-CARBOXYLATE SYNTHASE"/>
    <property type="match status" value="1"/>
</dbReference>
<dbReference type="PANTHER" id="PTHR11063">
    <property type="entry name" value="GLUTAMATE SEMIALDEHYDE DEHYDROGENASE"/>
    <property type="match status" value="1"/>
</dbReference>
<dbReference type="InterPro" id="IPR016161">
    <property type="entry name" value="Ald_DH/histidinol_DH"/>
</dbReference>
<dbReference type="InterPro" id="IPR020593">
    <property type="entry name" value="G-glutamylP_reductase_CS"/>
</dbReference>
<dbReference type="RefSeq" id="WP_075712517.1">
    <property type="nucleotide sequence ID" value="NZ_MJIE01000001.1"/>
</dbReference>
<evidence type="ECO:0000256" key="6">
    <source>
        <dbReference type="ARBA" id="ARBA00049024"/>
    </source>
</evidence>
<name>A0A1Q9JHA0_9FIRM</name>
<accession>A0A1Q9JHA0</accession>
<dbReference type="EC" id="1.2.1.41" evidence="7"/>
<evidence type="ECO:0000256" key="1">
    <source>
        <dbReference type="ARBA" id="ARBA00004985"/>
    </source>
</evidence>
<gene>
    <name evidence="7" type="primary">proA</name>
    <name evidence="9" type="ORF">BHK98_05245</name>
</gene>
<evidence type="ECO:0000259" key="8">
    <source>
        <dbReference type="Pfam" id="PF00171"/>
    </source>
</evidence>
<dbReference type="NCBIfam" id="TIGR00407">
    <property type="entry name" value="proA"/>
    <property type="match status" value="1"/>
</dbReference>
<keyword evidence="7" id="KW-0963">Cytoplasm</keyword>
<evidence type="ECO:0000313" key="10">
    <source>
        <dbReference type="Proteomes" id="UP000187404"/>
    </source>
</evidence>
<evidence type="ECO:0000256" key="4">
    <source>
        <dbReference type="ARBA" id="ARBA00022857"/>
    </source>
</evidence>
<organism evidence="9 10">
    <name type="scientific">Hornefia porci</name>
    <dbReference type="NCBI Taxonomy" id="2652292"/>
    <lineage>
        <taxon>Bacteria</taxon>
        <taxon>Bacillati</taxon>
        <taxon>Bacillota</taxon>
        <taxon>Clostridia</taxon>
        <taxon>Peptostreptococcales</taxon>
        <taxon>Anaerovoracaceae</taxon>
        <taxon>Hornefia</taxon>
    </lineage>
</organism>
<proteinExistence type="inferred from homology"/>
<dbReference type="Proteomes" id="UP000187404">
    <property type="component" value="Unassembled WGS sequence"/>
</dbReference>
<dbReference type="NCBIfam" id="NF001221">
    <property type="entry name" value="PRK00197.1"/>
    <property type="match status" value="1"/>
</dbReference>